<organism evidence="2 3">
    <name type="scientific">Streptococcus dysgalactiae subsp. equisimilis</name>
    <name type="common">Streptococcus equisimilis</name>
    <dbReference type="NCBI Taxonomy" id="119602"/>
    <lineage>
        <taxon>Bacteria</taxon>
        <taxon>Bacillati</taxon>
        <taxon>Bacillota</taxon>
        <taxon>Bacilli</taxon>
        <taxon>Lactobacillales</taxon>
        <taxon>Streptococcaceae</taxon>
        <taxon>Streptococcus</taxon>
    </lineage>
</organism>
<protein>
    <submittedName>
        <fullName evidence="2">Bleomycin resistance protein</fullName>
    </submittedName>
</protein>
<dbReference type="Gene3D" id="3.10.180.10">
    <property type="entry name" value="2,3-Dihydroxybiphenyl 1,2-Dioxygenase, domain 1"/>
    <property type="match status" value="1"/>
</dbReference>
<dbReference type="AlphaFoldDB" id="A0A9X8XG47"/>
<dbReference type="InterPro" id="IPR029068">
    <property type="entry name" value="Glyas_Bleomycin-R_OHBP_Dase"/>
</dbReference>
<gene>
    <name evidence="2" type="ORF">NCTC6179_01629</name>
</gene>
<accession>A0A9X8XG47</accession>
<feature type="domain" description="VOC" evidence="1">
    <location>
        <begin position="1"/>
        <end position="34"/>
    </location>
</feature>
<dbReference type="SUPFAM" id="SSF54593">
    <property type="entry name" value="Glyoxalase/Bleomycin resistance protein/Dihydroxybiphenyl dioxygenase"/>
    <property type="match status" value="1"/>
</dbReference>
<dbReference type="InterPro" id="IPR037523">
    <property type="entry name" value="VOC_core"/>
</dbReference>
<dbReference type="Proteomes" id="UP000249571">
    <property type="component" value="Chromosome 1"/>
</dbReference>
<name>A0A9X8XG47_STREQ</name>
<evidence type="ECO:0000313" key="3">
    <source>
        <dbReference type="Proteomes" id="UP000249571"/>
    </source>
</evidence>
<dbReference type="PROSITE" id="PS51819">
    <property type="entry name" value="VOC"/>
    <property type="match status" value="1"/>
</dbReference>
<evidence type="ECO:0000313" key="2">
    <source>
        <dbReference type="EMBL" id="SQF67438.1"/>
    </source>
</evidence>
<proteinExistence type="predicted"/>
<reference evidence="2 3" key="1">
    <citation type="submission" date="2018-06" db="EMBL/GenBank/DDBJ databases">
        <authorList>
            <consortium name="Pathogen Informatics"/>
            <person name="Doyle S."/>
        </authorList>
    </citation>
    <scope>NUCLEOTIDE SEQUENCE [LARGE SCALE GENOMIC DNA]</scope>
    <source>
        <strain evidence="2 3">NCTC6179</strain>
    </source>
</reference>
<evidence type="ECO:0000259" key="1">
    <source>
        <dbReference type="PROSITE" id="PS51819"/>
    </source>
</evidence>
<sequence length="34" mass="4161">MLHHVGVYVSNLAKSREFYEPLLIKLGYYLYQEW</sequence>
<dbReference type="EMBL" id="LS483361">
    <property type="protein sequence ID" value="SQF67438.1"/>
    <property type="molecule type" value="Genomic_DNA"/>
</dbReference>